<organism evidence="8 9">
    <name type="scientific">Brevibacterium gallinarum</name>
    <dbReference type="NCBI Taxonomy" id="2762220"/>
    <lineage>
        <taxon>Bacteria</taxon>
        <taxon>Bacillati</taxon>
        <taxon>Actinomycetota</taxon>
        <taxon>Actinomycetes</taxon>
        <taxon>Micrococcales</taxon>
        <taxon>Brevibacteriaceae</taxon>
        <taxon>Brevibacterium</taxon>
    </lineage>
</organism>
<feature type="domain" description="Major facilitator superfamily (MFS) profile" evidence="7">
    <location>
        <begin position="13"/>
        <end position="448"/>
    </location>
</feature>
<feature type="transmembrane region" description="Helical" evidence="6">
    <location>
        <begin position="50"/>
        <end position="70"/>
    </location>
</feature>
<dbReference type="InterPro" id="IPR020846">
    <property type="entry name" value="MFS_dom"/>
</dbReference>
<feature type="transmembrane region" description="Helical" evidence="6">
    <location>
        <begin position="395"/>
        <end position="417"/>
    </location>
</feature>
<dbReference type="PANTHER" id="PTHR42718">
    <property type="entry name" value="MAJOR FACILITATOR SUPERFAMILY MULTIDRUG TRANSPORTER MFSC"/>
    <property type="match status" value="1"/>
</dbReference>
<evidence type="ECO:0000256" key="4">
    <source>
        <dbReference type="ARBA" id="ARBA00022989"/>
    </source>
</evidence>
<feature type="transmembrane region" description="Helical" evidence="6">
    <location>
        <begin position="423"/>
        <end position="446"/>
    </location>
</feature>
<dbReference type="InterPro" id="IPR036259">
    <property type="entry name" value="MFS_trans_sf"/>
</dbReference>
<dbReference type="Gene3D" id="1.20.1250.20">
    <property type="entry name" value="MFS general substrate transporter like domains"/>
    <property type="match status" value="1"/>
</dbReference>
<proteinExistence type="predicted"/>
<gene>
    <name evidence="8" type="ORF">H9634_12625</name>
</gene>
<evidence type="ECO:0000313" key="9">
    <source>
        <dbReference type="Proteomes" id="UP000651517"/>
    </source>
</evidence>
<protein>
    <submittedName>
        <fullName evidence="8">MFS transporter</fullName>
    </submittedName>
</protein>
<evidence type="ECO:0000313" key="8">
    <source>
        <dbReference type="EMBL" id="MBD8021625.1"/>
    </source>
</evidence>
<dbReference type="Gene3D" id="1.20.1720.10">
    <property type="entry name" value="Multidrug resistance protein D"/>
    <property type="match status" value="1"/>
</dbReference>
<evidence type="ECO:0000256" key="3">
    <source>
        <dbReference type="ARBA" id="ARBA00022692"/>
    </source>
</evidence>
<dbReference type="PROSITE" id="PS50850">
    <property type="entry name" value="MFS"/>
    <property type="match status" value="1"/>
</dbReference>
<keyword evidence="2" id="KW-0813">Transport</keyword>
<keyword evidence="9" id="KW-1185">Reference proteome</keyword>
<dbReference type="SUPFAM" id="SSF103473">
    <property type="entry name" value="MFS general substrate transporter"/>
    <property type="match status" value="1"/>
</dbReference>
<evidence type="ECO:0000256" key="1">
    <source>
        <dbReference type="ARBA" id="ARBA00004651"/>
    </source>
</evidence>
<dbReference type="RefSeq" id="WP_191727078.1">
    <property type="nucleotide sequence ID" value="NZ_JACSPY010000016.1"/>
</dbReference>
<dbReference type="PANTHER" id="PTHR42718:SF9">
    <property type="entry name" value="MAJOR FACILITATOR SUPERFAMILY MULTIDRUG TRANSPORTER MFSC"/>
    <property type="match status" value="1"/>
</dbReference>
<feature type="transmembrane region" description="Helical" evidence="6">
    <location>
        <begin position="77"/>
        <end position="98"/>
    </location>
</feature>
<name>A0ABR8WX08_9MICO</name>
<evidence type="ECO:0000256" key="2">
    <source>
        <dbReference type="ARBA" id="ARBA00022448"/>
    </source>
</evidence>
<evidence type="ECO:0000259" key="7">
    <source>
        <dbReference type="PROSITE" id="PS50850"/>
    </source>
</evidence>
<dbReference type="EMBL" id="JACSPY010000016">
    <property type="protein sequence ID" value="MBD8021625.1"/>
    <property type="molecule type" value="Genomic_DNA"/>
</dbReference>
<feature type="transmembrane region" description="Helical" evidence="6">
    <location>
        <begin position="294"/>
        <end position="315"/>
    </location>
</feature>
<feature type="transmembrane region" description="Helical" evidence="6">
    <location>
        <begin position="162"/>
        <end position="186"/>
    </location>
</feature>
<feature type="transmembrane region" description="Helical" evidence="6">
    <location>
        <begin position="12"/>
        <end position="30"/>
    </location>
</feature>
<dbReference type="Pfam" id="PF07690">
    <property type="entry name" value="MFS_1"/>
    <property type="match status" value="1"/>
</dbReference>
<keyword evidence="5 6" id="KW-0472">Membrane</keyword>
<reference evidence="8 9" key="1">
    <citation type="submission" date="2020-08" db="EMBL/GenBank/DDBJ databases">
        <title>A Genomic Blueprint of the Chicken Gut Microbiome.</title>
        <authorList>
            <person name="Gilroy R."/>
            <person name="Ravi A."/>
            <person name="Getino M."/>
            <person name="Pursley I."/>
            <person name="Horton D.L."/>
            <person name="Alikhan N.-F."/>
            <person name="Baker D."/>
            <person name="Gharbi K."/>
            <person name="Hall N."/>
            <person name="Watson M."/>
            <person name="Adriaenssens E.M."/>
            <person name="Foster-Nyarko E."/>
            <person name="Jarju S."/>
            <person name="Secka A."/>
            <person name="Antonio M."/>
            <person name="Oren A."/>
            <person name="Chaudhuri R."/>
            <person name="La Ragione R.M."/>
            <person name="Hildebrand F."/>
            <person name="Pallen M.J."/>
        </authorList>
    </citation>
    <scope>NUCLEOTIDE SEQUENCE [LARGE SCALE GENOMIC DNA]</scope>
    <source>
        <strain evidence="8 9">Re57</strain>
    </source>
</reference>
<feature type="transmembrane region" description="Helical" evidence="6">
    <location>
        <begin position="266"/>
        <end position="288"/>
    </location>
</feature>
<dbReference type="Proteomes" id="UP000651517">
    <property type="component" value="Unassembled WGS sequence"/>
</dbReference>
<feature type="transmembrane region" description="Helical" evidence="6">
    <location>
        <begin position="225"/>
        <end position="245"/>
    </location>
</feature>
<evidence type="ECO:0000256" key="5">
    <source>
        <dbReference type="ARBA" id="ARBA00023136"/>
    </source>
</evidence>
<comment type="caution">
    <text evidence="8">The sequence shown here is derived from an EMBL/GenBank/DDBJ whole genome shotgun (WGS) entry which is preliminary data.</text>
</comment>
<keyword evidence="3 6" id="KW-0812">Transmembrane</keyword>
<dbReference type="InterPro" id="IPR011701">
    <property type="entry name" value="MFS"/>
</dbReference>
<feature type="transmembrane region" description="Helical" evidence="6">
    <location>
        <begin position="354"/>
        <end position="374"/>
    </location>
</feature>
<keyword evidence="4 6" id="KW-1133">Transmembrane helix</keyword>
<evidence type="ECO:0000256" key="6">
    <source>
        <dbReference type="SAM" id="Phobius"/>
    </source>
</evidence>
<accession>A0ABR8WX08</accession>
<feature type="transmembrane region" description="Helical" evidence="6">
    <location>
        <begin position="327"/>
        <end position="348"/>
    </location>
</feature>
<feature type="transmembrane region" description="Helical" evidence="6">
    <location>
        <begin position="198"/>
        <end position="219"/>
    </location>
</feature>
<sequence length="453" mass="46925">MTESQLREPGRLAYLGLLAASAAGTLSSNIMNAPLHIIKEDFGATESQAVLAVSAFTIAMVIFVPFMGWLCDRFGPVRIVILGLSIMVLAQLAAGLAANLETIVALRGVQGMACAVMPPGVQRGLAVLWPSKGAAAMAAWASAIAVGQALGPPVGGLITEAWGWRSVFFVQSAVCLVIVCLVALTVPRVSGREAPIHGVGMAILMLTMGACVLAVTLIGQRADPVTEAIVAIIASVGLGIYLFLATRHPERLLEPRSLWEKRFIRGTANAGTAMFIMGVCLVALPLYLGDLQLSAGPVGLIMFTMALSMVLSGQSVGRLTKRYSPRIVVEVGLLLLILAPLGLGMWTAAEHASLSVLVTVLVILLVVIGAGINAGQSVAAFGISRSSAARNSMAFGIHNTIRFMGLATGYAWAALIVPLGLPLLLYGGAAAVALVALVIVIIGGPVEPREADA</sequence>
<comment type="subcellular location">
    <subcellularLocation>
        <location evidence="1">Cell membrane</location>
        <topology evidence="1">Multi-pass membrane protein</topology>
    </subcellularLocation>
</comment>